<feature type="signal peptide" evidence="2">
    <location>
        <begin position="1"/>
        <end position="25"/>
    </location>
</feature>
<feature type="region of interest" description="Disordered" evidence="1">
    <location>
        <begin position="22"/>
        <end position="124"/>
    </location>
</feature>
<proteinExistence type="predicted"/>
<protein>
    <recommendedName>
        <fullName evidence="5">Secreted protein</fullName>
    </recommendedName>
</protein>
<accession>A0ABT7W8C3</accession>
<dbReference type="RefSeq" id="WP_289786548.1">
    <property type="nucleotide sequence ID" value="NZ_JAUDJE010000022.1"/>
</dbReference>
<feature type="compositionally biased region" description="Basic and acidic residues" evidence="1">
    <location>
        <begin position="79"/>
        <end position="93"/>
    </location>
</feature>
<keyword evidence="4" id="KW-1185">Reference proteome</keyword>
<name>A0ABT7W8C3_9BORD</name>
<reference evidence="3" key="1">
    <citation type="submission" date="2023-06" db="EMBL/GenBank/DDBJ databases">
        <title>full genome analysis of Phenantherene degrader P3.</title>
        <authorList>
            <person name="Akbar A."/>
            <person name="Rahmeh R."/>
            <person name="Kishk M."/>
        </authorList>
    </citation>
    <scope>NUCLEOTIDE SEQUENCE</scope>
    <source>
        <strain evidence="3">P3</strain>
    </source>
</reference>
<evidence type="ECO:0008006" key="5">
    <source>
        <dbReference type="Google" id="ProtNLM"/>
    </source>
</evidence>
<evidence type="ECO:0000313" key="4">
    <source>
        <dbReference type="Proteomes" id="UP001175604"/>
    </source>
</evidence>
<feature type="chain" id="PRO_5045251243" description="Secreted protein" evidence="2">
    <location>
        <begin position="26"/>
        <end position="124"/>
    </location>
</feature>
<dbReference type="Proteomes" id="UP001175604">
    <property type="component" value="Unassembled WGS sequence"/>
</dbReference>
<gene>
    <name evidence="3" type="ORF">QUC21_20555</name>
</gene>
<dbReference type="EMBL" id="JAUDJE010000022">
    <property type="protein sequence ID" value="MDM9561438.1"/>
    <property type="molecule type" value="Genomic_DNA"/>
</dbReference>
<evidence type="ECO:0000313" key="3">
    <source>
        <dbReference type="EMBL" id="MDM9561438.1"/>
    </source>
</evidence>
<evidence type="ECO:0000256" key="2">
    <source>
        <dbReference type="SAM" id="SignalP"/>
    </source>
</evidence>
<comment type="caution">
    <text evidence="3">The sequence shown here is derived from an EMBL/GenBank/DDBJ whole genome shotgun (WGS) entry which is preliminary data.</text>
</comment>
<evidence type="ECO:0000256" key="1">
    <source>
        <dbReference type="SAM" id="MobiDB-lite"/>
    </source>
</evidence>
<organism evidence="3 4">
    <name type="scientific">Bordetella petrii</name>
    <dbReference type="NCBI Taxonomy" id="94624"/>
    <lineage>
        <taxon>Bacteria</taxon>
        <taxon>Pseudomonadati</taxon>
        <taxon>Pseudomonadota</taxon>
        <taxon>Betaproteobacteria</taxon>
        <taxon>Burkholderiales</taxon>
        <taxon>Alcaligenaceae</taxon>
        <taxon>Bordetella</taxon>
    </lineage>
</organism>
<sequence length="124" mass="12336">MRNHSIHAAGACLLGALLAAGPAQAHGDDGKPRPAPDPAATRQTPSLQDGKQKMQQGGRDQRQPEAQEPPNTRRAPASGDHDAAGGTDTRDSKGQPGSTTGSTGHGGMPGSGASSGSGGTPDLR</sequence>
<keyword evidence="2" id="KW-0732">Signal</keyword>
<feature type="compositionally biased region" description="Polar residues" evidence="1">
    <location>
        <begin position="41"/>
        <end position="55"/>
    </location>
</feature>
<feature type="compositionally biased region" description="Gly residues" evidence="1">
    <location>
        <begin position="103"/>
        <end position="124"/>
    </location>
</feature>